<evidence type="ECO:0000313" key="4">
    <source>
        <dbReference type="WBParaSite" id="PSU_v2.g3344.t1"/>
    </source>
</evidence>
<evidence type="ECO:0000256" key="1">
    <source>
        <dbReference type="SAM" id="MobiDB-lite"/>
    </source>
</evidence>
<feature type="region of interest" description="Disordered" evidence="1">
    <location>
        <begin position="77"/>
        <end position="98"/>
    </location>
</feature>
<accession>A0A914YRF6</accession>
<dbReference type="AlphaFoldDB" id="A0A914YRF6"/>
<feature type="domain" description="BPTI/Kunitz inhibitor" evidence="2">
    <location>
        <begin position="235"/>
        <end position="285"/>
    </location>
</feature>
<dbReference type="GO" id="GO:0004867">
    <property type="term" value="F:serine-type endopeptidase inhibitor activity"/>
    <property type="evidence" value="ECO:0007669"/>
    <property type="project" value="InterPro"/>
</dbReference>
<dbReference type="PROSITE" id="PS50279">
    <property type="entry name" value="BPTI_KUNITZ_2"/>
    <property type="match status" value="3"/>
</dbReference>
<feature type="region of interest" description="Disordered" evidence="1">
    <location>
        <begin position="137"/>
        <end position="159"/>
    </location>
</feature>
<name>A0A914YRF6_9BILA</name>
<dbReference type="Pfam" id="PF00014">
    <property type="entry name" value="Kunitz_BPTI"/>
    <property type="match status" value="3"/>
</dbReference>
<dbReference type="InterPro" id="IPR036880">
    <property type="entry name" value="Kunitz_BPTI_sf"/>
</dbReference>
<dbReference type="PANTHER" id="PTHR46339:SF9">
    <property type="entry name" value="BPTI_KUNITZ INHIBITOR DOMAIN-CONTAINING PROTEIN"/>
    <property type="match status" value="1"/>
</dbReference>
<evidence type="ECO:0000313" key="3">
    <source>
        <dbReference type="Proteomes" id="UP000887577"/>
    </source>
</evidence>
<reference evidence="4" key="1">
    <citation type="submission" date="2022-11" db="UniProtKB">
        <authorList>
            <consortium name="WormBaseParasite"/>
        </authorList>
    </citation>
    <scope>IDENTIFICATION</scope>
</reference>
<proteinExistence type="predicted"/>
<sequence length="288" mass="32329">MGFWCHIGNTPATFFCCPSNRKVPNLCHLPPNSGFGSDKINRYWYDWRSGFCREMVYSGFGGNENNFVVRDKCEKRCAGTPKPSTPLSPERKSSGDIKVDKGLLPDEILSITKSPKVVAPPSIPLSTTVRPRATTLTFRKHPSTPTPPPPSTSTNSKSPFLTLNEKAVNPCNFPPDKGEKLSPTDSPIFRWYFDRVAEKCVQFYFLGSKGNSNNFEHEDSCLETCGGGPNEITSCKFQMEPGFGDYLIARYYFNEKSKSCRKFTYKGYGGNYNRFTSRSTCEKSIETL</sequence>
<protein>
    <submittedName>
        <fullName evidence="4">BPTI/Kunitz inhibitor domain-containing protein</fullName>
    </submittedName>
</protein>
<organism evidence="3 4">
    <name type="scientific">Panagrolaimus superbus</name>
    <dbReference type="NCBI Taxonomy" id="310955"/>
    <lineage>
        <taxon>Eukaryota</taxon>
        <taxon>Metazoa</taxon>
        <taxon>Ecdysozoa</taxon>
        <taxon>Nematoda</taxon>
        <taxon>Chromadorea</taxon>
        <taxon>Rhabditida</taxon>
        <taxon>Tylenchina</taxon>
        <taxon>Panagrolaimomorpha</taxon>
        <taxon>Panagrolaimoidea</taxon>
        <taxon>Panagrolaimidae</taxon>
        <taxon>Panagrolaimus</taxon>
    </lineage>
</organism>
<feature type="domain" description="BPTI/Kunitz inhibitor" evidence="2">
    <location>
        <begin position="171"/>
        <end position="225"/>
    </location>
</feature>
<dbReference type="Gene3D" id="4.10.410.10">
    <property type="entry name" value="Pancreatic trypsin inhibitor Kunitz domain"/>
    <property type="match status" value="3"/>
</dbReference>
<dbReference type="InterPro" id="IPR053014">
    <property type="entry name" value="Cuticle_assoc_divergent"/>
</dbReference>
<dbReference type="SUPFAM" id="SSF57362">
    <property type="entry name" value="BPTI-like"/>
    <property type="match status" value="3"/>
</dbReference>
<evidence type="ECO:0000259" key="2">
    <source>
        <dbReference type="PROSITE" id="PS50279"/>
    </source>
</evidence>
<dbReference type="InterPro" id="IPR002223">
    <property type="entry name" value="Kunitz_BPTI"/>
</dbReference>
<dbReference type="CDD" id="cd22593">
    <property type="entry name" value="Kunitz_conkunitzin"/>
    <property type="match status" value="3"/>
</dbReference>
<dbReference type="WBParaSite" id="PSU_v2.g3344.t1">
    <property type="protein sequence ID" value="PSU_v2.g3344.t1"/>
    <property type="gene ID" value="PSU_v2.g3344"/>
</dbReference>
<dbReference type="PANTHER" id="PTHR46339">
    <property type="entry name" value="PROTEIN CBG15282-RELATED"/>
    <property type="match status" value="1"/>
</dbReference>
<dbReference type="SMART" id="SM00131">
    <property type="entry name" value="KU"/>
    <property type="match status" value="3"/>
</dbReference>
<dbReference type="Proteomes" id="UP000887577">
    <property type="component" value="Unplaced"/>
</dbReference>
<keyword evidence="3" id="KW-1185">Reference proteome</keyword>
<feature type="compositionally biased region" description="Basic and acidic residues" evidence="1">
    <location>
        <begin position="89"/>
        <end position="98"/>
    </location>
</feature>
<feature type="domain" description="BPTI/Kunitz inhibitor" evidence="2">
    <location>
        <begin position="27"/>
        <end position="77"/>
    </location>
</feature>